<dbReference type="InParanoid" id="M4BJY6"/>
<feature type="region of interest" description="Disordered" evidence="3">
    <location>
        <begin position="1"/>
        <end position="49"/>
    </location>
</feature>
<proteinExistence type="predicted"/>
<dbReference type="EnsemblProtists" id="HpaT806718">
    <property type="protein sequence ID" value="HpaP806718"/>
    <property type="gene ID" value="HpaG806718"/>
</dbReference>
<dbReference type="Gene3D" id="2.130.10.10">
    <property type="entry name" value="YVTN repeat-like/Quinoprotein amine dehydrogenase"/>
    <property type="match status" value="1"/>
</dbReference>
<dbReference type="SUPFAM" id="SSF50978">
    <property type="entry name" value="WD40 repeat-like"/>
    <property type="match status" value="1"/>
</dbReference>
<dbReference type="InterPro" id="IPR015943">
    <property type="entry name" value="WD40/YVTN_repeat-like_dom_sf"/>
</dbReference>
<dbReference type="eggNOG" id="ENOG502RRWE">
    <property type="taxonomic scope" value="Eukaryota"/>
</dbReference>
<dbReference type="AlphaFoldDB" id="M4BJY6"/>
<dbReference type="EMBL" id="JH598337">
    <property type="status" value="NOT_ANNOTATED_CDS"/>
    <property type="molecule type" value="Genomic_DNA"/>
</dbReference>
<reference evidence="4" key="2">
    <citation type="submission" date="2015-06" db="UniProtKB">
        <authorList>
            <consortium name="EnsemblProtists"/>
        </authorList>
    </citation>
    <scope>IDENTIFICATION</scope>
    <source>
        <strain evidence="4">Emoy2</strain>
    </source>
</reference>
<dbReference type="Proteomes" id="UP000011713">
    <property type="component" value="Unassembled WGS sequence"/>
</dbReference>
<organism evidence="4 5">
    <name type="scientific">Hyaloperonospora arabidopsidis (strain Emoy2)</name>
    <name type="common">Downy mildew agent</name>
    <name type="synonym">Peronospora arabidopsidis</name>
    <dbReference type="NCBI Taxonomy" id="559515"/>
    <lineage>
        <taxon>Eukaryota</taxon>
        <taxon>Sar</taxon>
        <taxon>Stramenopiles</taxon>
        <taxon>Oomycota</taxon>
        <taxon>Peronosporomycetes</taxon>
        <taxon>Peronosporales</taxon>
        <taxon>Peronosporaceae</taxon>
        <taxon>Hyaloperonospora</taxon>
    </lineage>
</organism>
<evidence type="ECO:0000313" key="5">
    <source>
        <dbReference type="Proteomes" id="UP000011713"/>
    </source>
</evidence>
<evidence type="ECO:0000256" key="2">
    <source>
        <dbReference type="ARBA" id="ARBA00022737"/>
    </source>
</evidence>
<keyword evidence="5" id="KW-1185">Reference proteome</keyword>
<evidence type="ECO:0000256" key="3">
    <source>
        <dbReference type="SAM" id="MobiDB-lite"/>
    </source>
</evidence>
<dbReference type="PANTHER" id="PTHR44472:SF1">
    <property type="entry name" value="DDB1 AND CUL4 ASSOCIATED FACTOR 4"/>
    <property type="match status" value="1"/>
</dbReference>
<keyword evidence="2" id="KW-0677">Repeat</keyword>
<dbReference type="InterPro" id="IPR036322">
    <property type="entry name" value="WD40_repeat_dom_sf"/>
</dbReference>
<dbReference type="InterPro" id="IPR052254">
    <property type="entry name" value="CUL4-DDB1_E3_ligase_receptor"/>
</dbReference>
<keyword evidence="1" id="KW-0853">WD repeat</keyword>
<evidence type="ECO:0000256" key="1">
    <source>
        <dbReference type="ARBA" id="ARBA00022574"/>
    </source>
</evidence>
<feature type="compositionally biased region" description="Basic residues" evidence="3">
    <location>
        <begin position="1"/>
        <end position="11"/>
    </location>
</feature>
<dbReference type="VEuPathDB" id="FungiDB:HpaG806718"/>
<evidence type="ECO:0000313" key="4">
    <source>
        <dbReference type="EnsemblProtists" id="HpaP806718"/>
    </source>
</evidence>
<dbReference type="GO" id="GO:0080008">
    <property type="term" value="C:Cul4-RING E3 ubiquitin ligase complex"/>
    <property type="evidence" value="ECO:0007669"/>
    <property type="project" value="TreeGrafter"/>
</dbReference>
<reference evidence="5" key="1">
    <citation type="journal article" date="2010" name="Science">
        <title>Signatures of adaptation to obligate biotrophy in the Hyaloperonospora arabidopsidis genome.</title>
        <authorList>
            <person name="Baxter L."/>
            <person name="Tripathy S."/>
            <person name="Ishaque N."/>
            <person name="Boot N."/>
            <person name="Cabral A."/>
            <person name="Kemen E."/>
            <person name="Thines M."/>
            <person name="Ah-Fong A."/>
            <person name="Anderson R."/>
            <person name="Badejoko W."/>
            <person name="Bittner-Eddy P."/>
            <person name="Boore J.L."/>
            <person name="Chibucos M.C."/>
            <person name="Coates M."/>
            <person name="Dehal P."/>
            <person name="Delehaunty K."/>
            <person name="Dong S."/>
            <person name="Downton P."/>
            <person name="Dumas B."/>
            <person name="Fabro G."/>
            <person name="Fronick C."/>
            <person name="Fuerstenberg S.I."/>
            <person name="Fulton L."/>
            <person name="Gaulin E."/>
            <person name="Govers F."/>
            <person name="Hughes L."/>
            <person name="Humphray S."/>
            <person name="Jiang R.H."/>
            <person name="Judelson H."/>
            <person name="Kamoun S."/>
            <person name="Kyung K."/>
            <person name="Meijer H."/>
            <person name="Minx P."/>
            <person name="Morris P."/>
            <person name="Nelson J."/>
            <person name="Phuntumart V."/>
            <person name="Qutob D."/>
            <person name="Rehmany A."/>
            <person name="Rougon-Cardoso A."/>
            <person name="Ryden P."/>
            <person name="Torto-Alalibo T."/>
            <person name="Studholme D."/>
            <person name="Wang Y."/>
            <person name="Win J."/>
            <person name="Wood J."/>
            <person name="Clifton S.W."/>
            <person name="Rogers J."/>
            <person name="Van den Ackerveken G."/>
            <person name="Jones J.D."/>
            <person name="McDowell J.M."/>
            <person name="Beynon J."/>
            <person name="Tyler B.M."/>
        </authorList>
    </citation>
    <scope>NUCLEOTIDE SEQUENCE [LARGE SCALE GENOMIC DNA]</scope>
    <source>
        <strain evidence="5">Emoy2</strain>
    </source>
</reference>
<accession>M4BJY6</accession>
<name>M4BJY6_HYAAE</name>
<protein>
    <submittedName>
        <fullName evidence="4">Uncharacterized protein</fullName>
    </submittedName>
</protein>
<feature type="compositionally biased region" description="Basic and acidic residues" evidence="3">
    <location>
        <begin position="37"/>
        <end position="47"/>
    </location>
</feature>
<feature type="compositionally biased region" description="Basic and acidic residues" evidence="3">
    <location>
        <begin position="12"/>
        <end position="23"/>
    </location>
</feature>
<dbReference type="PANTHER" id="PTHR44472">
    <property type="entry name" value="DDB1- AND CUL4-ASSOCIATED FACTOR 4-RELATED"/>
    <property type="match status" value="1"/>
</dbReference>
<dbReference type="HOGENOM" id="CLU_814963_0_0_1"/>
<sequence>MARHKKKRRTASRQDEDAARRNFLDALEAQRSNARSKVTETRDEKVKATTPGVPLPGFYYDEDKCRYFRSSFESERHRRHQLEQQEQERQHVVKEWDINSQLQRRPRNGVVTRHENWVTSLSQRQRDFTWSACGRDQRELMPQFLSKLLRMKFVDPWTAKWFGHVVLNGTKSGGLWGWDIRAPRRIFEQEAETCAGQPAGSILDIHVLSDCRRALVQRSNGELRVMDLRTFRPVLEFMQGATKRYLPSLRCAVDSSESIVASAGDAKHPQAVNSFDLYSGRRVGSVDVQHAQQLEHSSAPVQQVQLKSDQHGSRCADKHHVWAISRDALYVSGGRTTDSTM</sequence>